<dbReference type="GO" id="GO:0005829">
    <property type="term" value="C:cytosol"/>
    <property type="evidence" value="ECO:0007669"/>
    <property type="project" value="TreeGrafter"/>
</dbReference>
<comment type="caution">
    <text evidence="10">The sequence shown here is derived from an EMBL/GenBank/DDBJ whole genome shotgun (WGS) entry which is preliminary data.</text>
</comment>
<comment type="function">
    <text evidence="7">Recognizes and hydrolyzes the peptide bond at the C-terminal Gly of ubiquitin. Involved in the processing of poly-ubiquitin precursors as well as that of ubiquitinated proteins.</text>
</comment>
<comment type="similarity">
    <text evidence="2 7">Belongs to the peptidase C19 family.</text>
</comment>
<evidence type="ECO:0000256" key="5">
    <source>
        <dbReference type="ARBA" id="ARBA00022801"/>
    </source>
</evidence>
<dbReference type="GO" id="GO:0016579">
    <property type="term" value="P:protein deubiquitination"/>
    <property type="evidence" value="ECO:0007669"/>
    <property type="project" value="InterPro"/>
</dbReference>
<dbReference type="PROSITE" id="PS50235">
    <property type="entry name" value="USP_3"/>
    <property type="match status" value="1"/>
</dbReference>
<keyword evidence="6 7" id="KW-0788">Thiol protease</keyword>
<dbReference type="AlphaFoldDB" id="A0A9Q0KAQ2"/>
<dbReference type="SUPFAM" id="SSF54001">
    <property type="entry name" value="Cysteine proteinases"/>
    <property type="match status" value="1"/>
</dbReference>
<evidence type="ECO:0000256" key="6">
    <source>
        <dbReference type="ARBA" id="ARBA00022807"/>
    </source>
</evidence>
<dbReference type="EMBL" id="JAMYWD010000007">
    <property type="protein sequence ID" value="KAJ4966921.1"/>
    <property type="molecule type" value="Genomic_DNA"/>
</dbReference>
<dbReference type="EC" id="3.4.19.12" evidence="7"/>
<dbReference type="OrthoDB" id="2248014at2759"/>
<feature type="domain" description="USP" evidence="9">
    <location>
        <begin position="79"/>
        <end position="585"/>
    </location>
</feature>
<dbReference type="InterPro" id="IPR028889">
    <property type="entry name" value="USP"/>
</dbReference>
<keyword evidence="8" id="KW-0812">Transmembrane</keyword>
<sequence length="588" mass="66539">MRIRGEVSVYDIIPKLQNGYQISYPVKWVSLSGFHISVAGILGVAGLILAIREGKIGNFPILLSWFERKDSSEKSFFVAGLRNLGNNCFLNVILQALASCPSFVLYLQKVIEEDEMFERSMPLTVALVALLEELCILQVRKRVLSPKQLMLGMDLYVPNFNLTSEQDAAEAFLHLLSSLREEFLECYISRCGSLADVLGSSLRIVSTTTSREGQNEWERWQKHFLGPFDGILGSVLTCKSCSFQISMDFEFFHSLPISLLLDHSTTIIDGCTVEDCLKQFTVAEYLENYRCNRCWHIAALKYLSSIERSEAQVEKLSCCMGQDSCDCRNLFPKDAVLWPNDFSQTFKQLSIARCPQILCIHLQRASVNQFGEQVKLRGHISFPLILDLFPFTKDAVGVGIEDLEKNTWRMKAKRQHHPSIHHLNHFKMPIDTRILQHIYGLAGDDVSSKAVAEDGLGCSADKSPSDKCSQPFEEEPDLSYLEDAGFNVTGTQLRSVDEVSRTFRSAPSRSYKYRLVAVVEHLGRVGSGHYTVYRRQSVKLDNKDMDGCIGRAHVYWFGVSDSEVFTFSEKDVLRAEASLLFYERIVQS</sequence>
<keyword evidence="8" id="KW-0472">Membrane</keyword>
<evidence type="ECO:0000256" key="7">
    <source>
        <dbReference type="RuleBase" id="RU366025"/>
    </source>
</evidence>
<organism evidence="10 11">
    <name type="scientific">Protea cynaroides</name>
    <dbReference type="NCBI Taxonomy" id="273540"/>
    <lineage>
        <taxon>Eukaryota</taxon>
        <taxon>Viridiplantae</taxon>
        <taxon>Streptophyta</taxon>
        <taxon>Embryophyta</taxon>
        <taxon>Tracheophyta</taxon>
        <taxon>Spermatophyta</taxon>
        <taxon>Magnoliopsida</taxon>
        <taxon>Proteales</taxon>
        <taxon>Proteaceae</taxon>
        <taxon>Protea</taxon>
    </lineage>
</organism>
<dbReference type="GO" id="GO:0006508">
    <property type="term" value="P:proteolysis"/>
    <property type="evidence" value="ECO:0007669"/>
    <property type="project" value="UniProtKB-KW"/>
</dbReference>
<feature type="transmembrane region" description="Helical" evidence="8">
    <location>
        <begin position="28"/>
        <end position="51"/>
    </location>
</feature>
<reference evidence="10" key="1">
    <citation type="journal article" date="2023" name="Plant J.">
        <title>The genome of the king protea, Protea cynaroides.</title>
        <authorList>
            <person name="Chang J."/>
            <person name="Duong T.A."/>
            <person name="Schoeman C."/>
            <person name="Ma X."/>
            <person name="Roodt D."/>
            <person name="Barker N."/>
            <person name="Li Z."/>
            <person name="Van de Peer Y."/>
            <person name="Mizrachi E."/>
        </authorList>
    </citation>
    <scope>NUCLEOTIDE SEQUENCE</scope>
    <source>
        <tissue evidence="10">Young leaves</tissue>
    </source>
</reference>
<evidence type="ECO:0000256" key="1">
    <source>
        <dbReference type="ARBA" id="ARBA00000707"/>
    </source>
</evidence>
<evidence type="ECO:0000259" key="9">
    <source>
        <dbReference type="PROSITE" id="PS50235"/>
    </source>
</evidence>
<evidence type="ECO:0000313" key="11">
    <source>
        <dbReference type="Proteomes" id="UP001141806"/>
    </source>
</evidence>
<keyword evidence="3 7" id="KW-0645">Protease</keyword>
<proteinExistence type="inferred from homology"/>
<accession>A0A9Q0KAQ2</accession>
<dbReference type="GO" id="GO:0004843">
    <property type="term" value="F:cysteine-type deubiquitinase activity"/>
    <property type="evidence" value="ECO:0007669"/>
    <property type="project" value="UniProtKB-UniRule"/>
</dbReference>
<dbReference type="InterPro" id="IPR050164">
    <property type="entry name" value="Peptidase_C19"/>
</dbReference>
<protein>
    <recommendedName>
        <fullName evidence="7">Ubiquitin carboxyl-terminal hydrolase</fullName>
        <ecNumber evidence="7">3.4.19.12</ecNumber>
    </recommendedName>
</protein>
<name>A0A9Q0KAQ2_9MAGN</name>
<evidence type="ECO:0000256" key="4">
    <source>
        <dbReference type="ARBA" id="ARBA00022786"/>
    </source>
</evidence>
<dbReference type="Pfam" id="PF00443">
    <property type="entry name" value="UCH"/>
    <property type="match status" value="1"/>
</dbReference>
<dbReference type="InterPro" id="IPR018200">
    <property type="entry name" value="USP_CS"/>
</dbReference>
<keyword evidence="4 7" id="KW-0833">Ubl conjugation pathway</keyword>
<comment type="catalytic activity">
    <reaction evidence="1 7">
        <text>Thiol-dependent hydrolysis of ester, thioester, amide, peptide and isopeptide bonds formed by the C-terminal Gly of ubiquitin (a 76-residue protein attached to proteins as an intracellular targeting signal).</text>
        <dbReference type="EC" id="3.4.19.12"/>
    </reaction>
</comment>
<evidence type="ECO:0000256" key="3">
    <source>
        <dbReference type="ARBA" id="ARBA00022670"/>
    </source>
</evidence>
<keyword evidence="11" id="KW-1185">Reference proteome</keyword>
<evidence type="ECO:0000256" key="8">
    <source>
        <dbReference type="SAM" id="Phobius"/>
    </source>
</evidence>
<dbReference type="PROSITE" id="PS00973">
    <property type="entry name" value="USP_2"/>
    <property type="match status" value="1"/>
</dbReference>
<dbReference type="InterPro" id="IPR001394">
    <property type="entry name" value="Peptidase_C19_UCH"/>
</dbReference>
<dbReference type="GO" id="GO:0005634">
    <property type="term" value="C:nucleus"/>
    <property type="evidence" value="ECO:0007669"/>
    <property type="project" value="TreeGrafter"/>
</dbReference>
<gene>
    <name evidence="10" type="ORF">NE237_018770</name>
</gene>
<evidence type="ECO:0000256" key="2">
    <source>
        <dbReference type="ARBA" id="ARBA00009085"/>
    </source>
</evidence>
<dbReference type="Gene3D" id="3.90.70.10">
    <property type="entry name" value="Cysteine proteinases"/>
    <property type="match status" value="1"/>
</dbReference>
<dbReference type="InterPro" id="IPR038765">
    <property type="entry name" value="Papain-like_cys_pep_sf"/>
</dbReference>
<dbReference type="PANTHER" id="PTHR24006:SF888">
    <property type="entry name" value="UBIQUITIN CARBOXYL-TERMINAL HYDROLASE 30"/>
    <property type="match status" value="1"/>
</dbReference>
<keyword evidence="5 7" id="KW-0378">Hydrolase</keyword>
<keyword evidence="8" id="KW-1133">Transmembrane helix</keyword>
<dbReference type="PROSITE" id="PS00972">
    <property type="entry name" value="USP_1"/>
    <property type="match status" value="1"/>
</dbReference>
<evidence type="ECO:0000313" key="10">
    <source>
        <dbReference type="EMBL" id="KAJ4966921.1"/>
    </source>
</evidence>
<dbReference type="Proteomes" id="UP001141806">
    <property type="component" value="Unassembled WGS sequence"/>
</dbReference>
<dbReference type="PANTHER" id="PTHR24006">
    <property type="entry name" value="UBIQUITIN CARBOXYL-TERMINAL HYDROLASE"/>
    <property type="match status" value="1"/>
</dbReference>